<dbReference type="PANTHER" id="PTHR43617:SF31">
    <property type="entry name" value="MYCOTHIOL ACETYLTRANSFERASE"/>
    <property type="match status" value="1"/>
</dbReference>
<feature type="binding site" evidence="4">
    <location>
        <begin position="251"/>
        <end position="257"/>
    </location>
    <ligand>
        <name>acetyl-CoA</name>
        <dbReference type="ChEBI" id="CHEBI:57288"/>
        <label>2</label>
    </ligand>
</feature>
<dbReference type="EC" id="2.3.1.189" evidence="4"/>
<organism evidence="6 7">
    <name type="scientific">Cryobacterium adonitolivorans</name>
    <dbReference type="NCBI Taxonomy" id="1259189"/>
    <lineage>
        <taxon>Bacteria</taxon>
        <taxon>Bacillati</taxon>
        <taxon>Actinomycetota</taxon>
        <taxon>Actinomycetes</taxon>
        <taxon>Micrococcales</taxon>
        <taxon>Microbacteriaceae</taxon>
        <taxon>Cryobacterium</taxon>
    </lineage>
</organism>
<evidence type="ECO:0000256" key="4">
    <source>
        <dbReference type="HAMAP-Rule" id="MF_01698"/>
    </source>
</evidence>
<evidence type="ECO:0000313" key="7">
    <source>
        <dbReference type="Proteomes" id="UP000297907"/>
    </source>
</evidence>
<dbReference type="PROSITE" id="PS51186">
    <property type="entry name" value="GNAT"/>
    <property type="match status" value="2"/>
</dbReference>
<dbReference type="SUPFAM" id="SSF55729">
    <property type="entry name" value="Acyl-CoA N-acyltransferases (Nat)"/>
    <property type="match status" value="2"/>
</dbReference>
<dbReference type="OrthoDB" id="3208058at2"/>
<evidence type="ECO:0000256" key="2">
    <source>
        <dbReference type="ARBA" id="ARBA00022737"/>
    </source>
</evidence>
<dbReference type="InterPro" id="IPR000182">
    <property type="entry name" value="GNAT_dom"/>
</dbReference>
<comment type="subunit">
    <text evidence="4">Monomer.</text>
</comment>
<feature type="binding site" evidence="4">
    <location>
        <position position="278"/>
    </location>
    <ligand>
        <name>1D-myo-inositol 2-(L-cysteinylamino)-2-deoxy-alpha-D-glucopyranoside</name>
        <dbReference type="ChEBI" id="CHEBI:58887"/>
    </ligand>
</feature>
<feature type="binding site" evidence="4">
    <location>
        <begin position="244"/>
        <end position="246"/>
    </location>
    <ligand>
        <name>acetyl-CoA</name>
        <dbReference type="ChEBI" id="CHEBI:57288"/>
        <label>2</label>
    </ligand>
</feature>
<feature type="binding site" evidence="4">
    <location>
        <begin position="75"/>
        <end position="77"/>
    </location>
    <ligand>
        <name>acetyl-CoA</name>
        <dbReference type="ChEBI" id="CHEBI:57288"/>
        <label>1</label>
    </ligand>
</feature>
<comment type="function">
    <text evidence="4">Catalyzes the transfer of acetyl from acetyl-CoA to desacetylmycothiol (Cys-GlcN-Ins) to form mycothiol.</text>
</comment>
<reference evidence="6 7" key="1">
    <citation type="submission" date="2019-03" db="EMBL/GenBank/DDBJ databases">
        <title>Genomics of glacier-inhabiting Cryobacterium strains.</title>
        <authorList>
            <person name="Liu Q."/>
            <person name="Xin Y.-H."/>
        </authorList>
    </citation>
    <scope>NUCLEOTIDE SEQUENCE [LARGE SCALE GENOMIC DNA]</scope>
    <source>
        <strain evidence="6 7">RHLS22-1</strain>
    </source>
</reference>
<dbReference type="CDD" id="cd04301">
    <property type="entry name" value="NAT_SF"/>
    <property type="match status" value="1"/>
</dbReference>
<feature type="binding site" evidence="4">
    <location>
        <position position="231"/>
    </location>
    <ligand>
        <name>1D-myo-inositol 2-(L-cysteinylamino)-2-deoxy-alpha-D-glucopyranoside</name>
        <dbReference type="ChEBI" id="CHEBI:58887"/>
    </ligand>
</feature>
<keyword evidence="2 4" id="KW-0677">Repeat</keyword>
<comment type="caution">
    <text evidence="6">The sequence shown here is derived from an EMBL/GenBank/DDBJ whole genome shotgun (WGS) entry which is preliminary data.</text>
</comment>
<dbReference type="GO" id="GO:0008999">
    <property type="term" value="F:protein-N-terminal-alanine acetyltransferase activity"/>
    <property type="evidence" value="ECO:0007669"/>
    <property type="project" value="TreeGrafter"/>
</dbReference>
<name>A0A4R8WBW2_9MICO</name>
<keyword evidence="1 4" id="KW-0808">Transferase</keyword>
<comment type="similarity">
    <text evidence="4">Belongs to the acetyltransferase family. MshD subfamily.</text>
</comment>
<feature type="domain" description="N-acetyltransferase" evidence="5">
    <location>
        <begin position="6"/>
        <end position="150"/>
    </location>
</feature>
<keyword evidence="7" id="KW-1185">Reference proteome</keyword>
<evidence type="ECO:0000256" key="1">
    <source>
        <dbReference type="ARBA" id="ARBA00022679"/>
    </source>
</evidence>
<dbReference type="Gene3D" id="3.40.630.30">
    <property type="match status" value="1"/>
</dbReference>
<protein>
    <recommendedName>
        <fullName evidence="4">Mycothiol acetyltransferase</fullName>
        <shortName evidence="4">MSH acetyltransferase</shortName>
        <ecNumber evidence="4">2.3.1.189</ecNumber>
    </recommendedName>
    <alternativeName>
        <fullName evidence="4">Mycothiol synthase</fullName>
    </alternativeName>
</protein>
<feature type="binding site" evidence="4">
    <location>
        <position position="185"/>
    </location>
    <ligand>
        <name>1D-myo-inositol 2-(L-cysteinylamino)-2-deoxy-alpha-D-glucopyranoside</name>
        <dbReference type="ChEBI" id="CHEBI:58887"/>
    </ligand>
</feature>
<feature type="binding site" evidence="4">
    <location>
        <position position="40"/>
    </location>
    <ligand>
        <name>1D-myo-inositol 2-(L-cysteinylamino)-2-deoxy-alpha-D-glucopyranoside</name>
        <dbReference type="ChEBI" id="CHEBI:58887"/>
    </ligand>
</feature>
<accession>A0A4R8WBW2</accession>
<dbReference type="GO" id="GO:0010125">
    <property type="term" value="P:mycothiol biosynthetic process"/>
    <property type="evidence" value="ECO:0007669"/>
    <property type="project" value="UniProtKB-UniRule"/>
</dbReference>
<dbReference type="InterPro" id="IPR016181">
    <property type="entry name" value="Acyl_CoA_acyltransferase"/>
</dbReference>
<dbReference type="EMBL" id="SOFL01000012">
    <property type="protein sequence ID" value="TFC04810.1"/>
    <property type="molecule type" value="Genomic_DNA"/>
</dbReference>
<gene>
    <name evidence="4 6" type="primary">mshD</name>
    <name evidence="6" type="ORF">E3O42_04760</name>
</gene>
<comment type="catalytic activity">
    <reaction evidence="4">
        <text>1D-myo-inositol 2-(L-cysteinylamino)-2-deoxy-alpha-D-glucopyranoside + acetyl-CoA = mycothiol + CoA + H(+)</text>
        <dbReference type="Rhea" id="RHEA:26172"/>
        <dbReference type="ChEBI" id="CHEBI:15378"/>
        <dbReference type="ChEBI" id="CHEBI:16768"/>
        <dbReference type="ChEBI" id="CHEBI:57287"/>
        <dbReference type="ChEBI" id="CHEBI:57288"/>
        <dbReference type="ChEBI" id="CHEBI:58887"/>
        <dbReference type="EC" id="2.3.1.189"/>
    </reaction>
</comment>
<dbReference type="InterPro" id="IPR050276">
    <property type="entry name" value="MshD_Acetyltransferase"/>
</dbReference>
<dbReference type="Proteomes" id="UP000297907">
    <property type="component" value="Unassembled WGS sequence"/>
</dbReference>
<dbReference type="Pfam" id="PF00583">
    <property type="entry name" value="Acetyltransf_1"/>
    <property type="match status" value="2"/>
</dbReference>
<evidence type="ECO:0000256" key="3">
    <source>
        <dbReference type="ARBA" id="ARBA00023315"/>
    </source>
</evidence>
<proteinExistence type="inferred from homology"/>
<dbReference type="PIRSF" id="PIRSF021524">
    <property type="entry name" value="MSH_acetyltransferase"/>
    <property type="match status" value="1"/>
</dbReference>
<comment type="caution">
    <text evidence="4">Lacks conserved residue(s) required for the propagation of feature annotation.</text>
</comment>
<feature type="binding site" evidence="4">
    <location>
        <position position="240"/>
    </location>
    <ligand>
        <name>1D-myo-inositol 2-(L-cysteinylamino)-2-deoxy-alpha-D-glucopyranoside</name>
        <dbReference type="ChEBI" id="CHEBI:58887"/>
    </ligand>
</feature>
<dbReference type="GO" id="GO:0035447">
    <property type="term" value="F:mycothiol synthase activity"/>
    <property type="evidence" value="ECO:0007669"/>
    <property type="project" value="UniProtKB-UniRule"/>
</dbReference>
<feature type="domain" description="N-acetyltransferase" evidence="5">
    <location>
        <begin position="156"/>
        <end position="309"/>
    </location>
</feature>
<feature type="binding site" evidence="4">
    <location>
        <begin position="83"/>
        <end position="88"/>
    </location>
    <ligand>
        <name>acetyl-CoA</name>
        <dbReference type="ChEBI" id="CHEBI:57288"/>
        <label>1</label>
    </ligand>
</feature>
<sequence length="309" mass="33020">MATVSLTLSAPDLSDAAFAARFHDVADAAAHTDGYRPFNEQAMLDARSGRRSPQLLLEGEDAVGAAIFGDGQIALVVHPRYRRRGHGTAALRRLFEDEGGMSGDLTAWAHGDLPGARALADRFGFSAVRTLLHLDRPLTDADAEASPALPDGVAITGFRPATADEPGDNADWVSLNALVFATHPEQGAVTESDLAVRQAEPWFDAGDLLLARETGAENAPAGRILGYNWIKIEPGSTVGEIYVLGVHPDAAGAGLGRALMVAGLSRLRQRGCTTVELYVEAESTGPVRLYRGLGFTDRTVDVQYHRWPR</sequence>
<dbReference type="InterPro" id="IPR017813">
    <property type="entry name" value="Mycothiol_AcTrfase"/>
</dbReference>
<dbReference type="AlphaFoldDB" id="A0A4R8WBW2"/>
<keyword evidence="3 4" id="KW-0012">Acyltransferase</keyword>
<dbReference type="NCBIfam" id="TIGR03448">
    <property type="entry name" value="mycothiol_MshD"/>
    <property type="match status" value="1"/>
</dbReference>
<evidence type="ECO:0000259" key="5">
    <source>
        <dbReference type="PROSITE" id="PS51186"/>
    </source>
</evidence>
<dbReference type="PANTHER" id="PTHR43617">
    <property type="entry name" value="L-AMINO ACID N-ACETYLTRANSFERASE"/>
    <property type="match status" value="1"/>
</dbReference>
<dbReference type="HAMAP" id="MF_01698">
    <property type="entry name" value="MshD"/>
    <property type="match status" value="1"/>
</dbReference>
<evidence type="ECO:0000313" key="6">
    <source>
        <dbReference type="EMBL" id="TFC04810.1"/>
    </source>
</evidence>